<keyword evidence="3" id="KW-1185">Reference proteome</keyword>
<name>A0A2W7NWF3_9RHOB</name>
<keyword evidence="1" id="KW-0812">Transmembrane</keyword>
<gene>
    <name evidence="2" type="ORF">LX81_01361</name>
</gene>
<feature type="transmembrane region" description="Helical" evidence="1">
    <location>
        <begin position="44"/>
        <end position="65"/>
    </location>
</feature>
<keyword evidence="1" id="KW-0472">Membrane</keyword>
<sequence length="71" mass="8020">MSDRDAELARRGRIAALVIVLGGLLALVAPVLPVWLGVAQRYEILAYLIALAAFFWALVETWSIWQIRRKQ</sequence>
<proteinExistence type="predicted"/>
<keyword evidence="1" id="KW-1133">Transmembrane helix</keyword>
<dbReference type="InterPro" id="IPR020308">
    <property type="entry name" value="Uncharacterised_Ynq1"/>
</dbReference>
<comment type="caution">
    <text evidence="2">The sequence shown here is derived from an EMBL/GenBank/DDBJ whole genome shotgun (WGS) entry which is preliminary data.</text>
</comment>
<evidence type="ECO:0000256" key="1">
    <source>
        <dbReference type="SAM" id="Phobius"/>
    </source>
</evidence>
<feature type="transmembrane region" description="Helical" evidence="1">
    <location>
        <begin position="12"/>
        <end position="38"/>
    </location>
</feature>
<dbReference type="RefSeq" id="WP_111536525.1">
    <property type="nucleotide sequence ID" value="NZ_QKZL01000004.1"/>
</dbReference>
<dbReference type="Pfam" id="PF17272">
    <property type="entry name" value="DUF5337"/>
    <property type="match status" value="1"/>
</dbReference>
<dbReference type="AlphaFoldDB" id="A0A2W7NWF3"/>
<evidence type="ECO:0000313" key="3">
    <source>
        <dbReference type="Proteomes" id="UP000248916"/>
    </source>
</evidence>
<dbReference type="EMBL" id="QKZL01000004">
    <property type="protein sequence ID" value="PZX17636.1"/>
    <property type="molecule type" value="Genomic_DNA"/>
</dbReference>
<protein>
    <submittedName>
        <fullName evidence="2">Uncharacterized protein</fullName>
    </submittedName>
</protein>
<dbReference type="Proteomes" id="UP000248916">
    <property type="component" value="Unassembled WGS sequence"/>
</dbReference>
<evidence type="ECO:0000313" key="2">
    <source>
        <dbReference type="EMBL" id="PZX17636.1"/>
    </source>
</evidence>
<organism evidence="2 3">
    <name type="scientific">Palleronia aestuarii</name>
    <dbReference type="NCBI Taxonomy" id="568105"/>
    <lineage>
        <taxon>Bacteria</taxon>
        <taxon>Pseudomonadati</taxon>
        <taxon>Pseudomonadota</taxon>
        <taxon>Alphaproteobacteria</taxon>
        <taxon>Rhodobacterales</taxon>
        <taxon>Roseobacteraceae</taxon>
        <taxon>Palleronia</taxon>
    </lineage>
</organism>
<reference evidence="2 3" key="1">
    <citation type="submission" date="2018-06" db="EMBL/GenBank/DDBJ databases">
        <title>Genomic Encyclopedia of Archaeal and Bacterial Type Strains, Phase II (KMG-II): from individual species to whole genera.</title>
        <authorList>
            <person name="Goeker M."/>
        </authorList>
    </citation>
    <scope>NUCLEOTIDE SEQUENCE [LARGE SCALE GENOMIC DNA]</scope>
    <source>
        <strain evidence="2 3">DSM 22009</strain>
    </source>
</reference>
<accession>A0A2W7NWF3</accession>